<feature type="region of interest" description="Disordered" evidence="1">
    <location>
        <begin position="407"/>
        <end position="428"/>
    </location>
</feature>
<evidence type="ECO:0000256" key="1">
    <source>
        <dbReference type="SAM" id="MobiDB-lite"/>
    </source>
</evidence>
<reference evidence="2" key="1">
    <citation type="journal article" date="2020" name="Stud. Mycol.">
        <title>101 Dothideomycetes genomes: a test case for predicting lifestyles and emergence of pathogens.</title>
        <authorList>
            <person name="Haridas S."/>
            <person name="Albert R."/>
            <person name="Binder M."/>
            <person name="Bloem J."/>
            <person name="Labutti K."/>
            <person name="Salamov A."/>
            <person name="Andreopoulos B."/>
            <person name="Baker S."/>
            <person name="Barry K."/>
            <person name="Bills G."/>
            <person name="Bluhm B."/>
            <person name="Cannon C."/>
            <person name="Castanera R."/>
            <person name="Culley D."/>
            <person name="Daum C."/>
            <person name="Ezra D."/>
            <person name="Gonzalez J."/>
            <person name="Henrissat B."/>
            <person name="Kuo A."/>
            <person name="Liang C."/>
            <person name="Lipzen A."/>
            <person name="Lutzoni F."/>
            <person name="Magnuson J."/>
            <person name="Mondo S."/>
            <person name="Nolan M."/>
            <person name="Ohm R."/>
            <person name="Pangilinan J."/>
            <person name="Park H.-J."/>
            <person name="Ramirez L."/>
            <person name="Alfaro M."/>
            <person name="Sun H."/>
            <person name="Tritt A."/>
            <person name="Yoshinaga Y."/>
            <person name="Zwiers L.-H."/>
            <person name="Turgeon B."/>
            <person name="Goodwin S."/>
            <person name="Spatafora J."/>
            <person name="Crous P."/>
            <person name="Grigoriev I."/>
        </authorList>
    </citation>
    <scope>NUCLEOTIDE SEQUENCE</scope>
    <source>
        <strain evidence="2">CBS 627.86</strain>
    </source>
</reference>
<organism evidence="2 3">
    <name type="scientific">Lophiotrema nucula</name>
    <dbReference type="NCBI Taxonomy" id="690887"/>
    <lineage>
        <taxon>Eukaryota</taxon>
        <taxon>Fungi</taxon>
        <taxon>Dikarya</taxon>
        <taxon>Ascomycota</taxon>
        <taxon>Pezizomycotina</taxon>
        <taxon>Dothideomycetes</taxon>
        <taxon>Pleosporomycetidae</taxon>
        <taxon>Pleosporales</taxon>
        <taxon>Lophiotremataceae</taxon>
        <taxon>Lophiotrema</taxon>
    </lineage>
</organism>
<feature type="region of interest" description="Disordered" evidence="1">
    <location>
        <begin position="304"/>
        <end position="329"/>
    </location>
</feature>
<feature type="compositionally biased region" description="Polar residues" evidence="1">
    <location>
        <begin position="307"/>
        <end position="323"/>
    </location>
</feature>
<dbReference type="Proteomes" id="UP000799770">
    <property type="component" value="Unassembled WGS sequence"/>
</dbReference>
<feature type="non-terminal residue" evidence="2">
    <location>
        <position position="689"/>
    </location>
</feature>
<feature type="region of interest" description="Disordered" evidence="1">
    <location>
        <begin position="207"/>
        <end position="233"/>
    </location>
</feature>
<sequence length="689" mass="75747">MPSVDRDDSRDRELVRHQLSFDAGRVIPMWDSSDPDRAPPPLPLNPGSPSLTTRPNTSVAIANAAKALEEKARESMPASSYTTNAMPPRSPERSLIKGAQHKRMQSLQTTSVRDLKSFLDGVRTPERSPERPSTRGGTPARENDRDYFAGDQSPSRAGTPTPSSRDVLKDTPALRPSSRPLQKAILGENTPPSATMLALQTMTVPREHLDPPLSNITNSGSKPTPSPSSSADAISTQLSGITHIVSSLQKEMSQLSRRSKDNATDLVSLKDATGKRDEDIRNSLKDLLSTLNHAPHLLNGIQREMSRSSSPVKDPNMTPTKQFSLPRVPSPNSFFMDERIGSPNPYSVEGAASVAMLEKIIREMVTKDGQERLIANLQTLVDKATGDTAKKVTELVEFVKQGSSSNALVPATTPGSVSFQPSPGTGQLARTSRDLNGAFPLPKVAEGNKPYSSPKAADFVSDEMLKFLRKIKDSVTESGCVTMETKTFIKELRGEVLGMGRELARKIEEVEQAQPGQHAIESSRSQDDVAVVIQQGLTELKDHMERMMRDRRRQSISSTVTRTTVDNQEVYDVVKHALAERGLEHFSTQGAPLDKEAILSAVREAYEAYKPDVHIEGIGLDRDDVLQCLREGLQEYRGSGSVTREEIIDIIQDSIQQVKLPPPINEAHEMREEVLMAVRECLEEFKPSF</sequence>
<feature type="compositionally biased region" description="Basic and acidic residues" evidence="1">
    <location>
        <begin position="113"/>
        <end position="133"/>
    </location>
</feature>
<dbReference type="EMBL" id="ML977346">
    <property type="protein sequence ID" value="KAF2108738.1"/>
    <property type="molecule type" value="Genomic_DNA"/>
</dbReference>
<protein>
    <submittedName>
        <fullName evidence="2">Uncharacterized protein</fullName>
    </submittedName>
</protein>
<keyword evidence="3" id="KW-1185">Reference proteome</keyword>
<feature type="compositionally biased region" description="Low complexity" evidence="1">
    <location>
        <begin position="219"/>
        <end position="230"/>
    </location>
</feature>
<evidence type="ECO:0000313" key="2">
    <source>
        <dbReference type="EMBL" id="KAF2108738.1"/>
    </source>
</evidence>
<evidence type="ECO:0000313" key="3">
    <source>
        <dbReference type="Proteomes" id="UP000799770"/>
    </source>
</evidence>
<accession>A0A6A5YRN3</accession>
<gene>
    <name evidence="2" type="ORF">BDV96DRAFT_556045</name>
</gene>
<proteinExistence type="predicted"/>
<feature type="region of interest" description="Disordered" evidence="1">
    <location>
        <begin position="26"/>
        <end position="192"/>
    </location>
</feature>
<name>A0A6A5YRN3_9PLEO</name>
<feature type="compositionally biased region" description="Polar residues" evidence="1">
    <location>
        <begin position="152"/>
        <end position="164"/>
    </location>
</feature>
<dbReference type="AlphaFoldDB" id="A0A6A5YRN3"/>
<dbReference type="OrthoDB" id="5423371at2759"/>